<gene>
    <name evidence="7" type="ORF">Hs30E_01210</name>
</gene>
<keyword evidence="8" id="KW-1185">Reference proteome</keyword>
<evidence type="ECO:0000259" key="6">
    <source>
        <dbReference type="Pfam" id="PF25990"/>
    </source>
</evidence>
<accession>A0A6A0B879</accession>
<protein>
    <submittedName>
        <fullName evidence="7">RND transporter</fullName>
    </submittedName>
</protein>
<comment type="caution">
    <text evidence="7">The sequence shown here is derived from an EMBL/GenBank/DDBJ whole genome shotgun (WGS) entry which is preliminary data.</text>
</comment>
<sequence>MMKKFYKKHPLIVLLSSIGAAIVVGIIALSLFLLPSKGTAKKSTTPDLYTVKKQADSIFRGNVSAKSSTDYFEDPTLGEVSQVNVTDGQEVKTGDVLLTYTKQLNDLSAQEFAVKNAENSLANAQADMAEAERKGATLSAKFDKAKEELERQEINAQIEANNEAWKAAQRAVASANLACEEARTSFESQKNNQTTTVKSKTDGIVIMGTKSETSPKLSVVSRETLVNGKVTEYDYDKLQNDAVVSVETVDLSKKVTGKITYISPVPEKSATESSSSNYSFRVALDEPLQNGYTVQIHLPDSAIYIPKSAVKNGQVYVKNGKNFDKVAVETQKAGGRLQVLSGLKVGDKIVKEAADYADKP</sequence>
<name>A0A6A0B879_9LACT</name>
<evidence type="ECO:0000256" key="3">
    <source>
        <dbReference type="SAM" id="Coils"/>
    </source>
</evidence>
<evidence type="ECO:0000256" key="4">
    <source>
        <dbReference type="SAM" id="Phobius"/>
    </source>
</evidence>
<evidence type="ECO:0000259" key="5">
    <source>
        <dbReference type="Pfam" id="PF25984"/>
    </source>
</evidence>
<feature type="domain" description="YknX-like barrel-sandwich hybrid" evidence="5">
    <location>
        <begin position="71"/>
        <end position="213"/>
    </location>
</feature>
<dbReference type="AlphaFoldDB" id="A0A6A0B879"/>
<dbReference type="Proteomes" id="UP000480303">
    <property type="component" value="Unassembled WGS sequence"/>
</dbReference>
<keyword evidence="4" id="KW-1133">Transmembrane helix</keyword>
<evidence type="ECO:0000313" key="7">
    <source>
        <dbReference type="EMBL" id="GFH41570.1"/>
    </source>
</evidence>
<dbReference type="Gene3D" id="1.10.287.470">
    <property type="entry name" value="Helix hairpin bin"/>
    <property type="match status" value="1"/>
</dbReference>
<comment type="subcellular location">
    <subcellularLocation>
        <location evidence="1">Cell envelope</location>
    </subcellularLocation>
</comment>
<dbReference type="Pfam" id="PF25984">
    <property type="entry name" value="BSH_YknX"/>
    <property type="match status" value="1"/>
</dbReference>
<dbReference type="RefSeq" id="WP_172207171.1">
    <property type="nucleotide sequence ID" value="NZ_BLLI01000002.1"/>
</dbReference>
<dbReference type="PANTHER" id="PTHR32347">
    <property type="entry name" value="EFFLUX SYSTEM COMPONENT YKNX-RELATED"/>
    <property type="match status" value="1"/>
</dbReference>
<dbReference type="Gene3D" id="2.40.50.100">
    <property type="match status" value="1"/>
</dbReference>
<evidence type="ECO:0000313" key="8">
    <source>
        <dbReference type="Proteomes" id="UP000480303"/>
    </source>
</evidence>
<dbReference type="PANTHER" id="PTHR32347:SF14">
    <property type="entry name" value="EFFLUX SYSTEM COMPONENT YKNX-RELATED"/>
    <property type="match status" value="1"/>
</dbReference>
<feature type="coiled-coil region" evidence="3">
    <location>
        <begin position="107"/>
        <end position="164"/>
    </location>
</feature>
<feature type="domain" description="YknX-like beta-barrel" evidence="6">
    <location>
        <begin position="226"/>
        <end position="296"/>
    </location>
</feature>
<evidence type="ECO:0000256" key="2">
    <source>
        <dbReference type="ARBA" id="ARBA00023054"/>
    </source>
</evidence>
<reference evidence="7 8" key="1">
    <citation type="submission" date="2020-02" db="EMBL/GenBank/DDBJ databases">
        <title>Draft genome sequence of Lactococcus sp. Hs30E4-3.</title>
        <authorList>
            <person name="Noda S."/>
            <person name="Yuki M."/>
            <person name="Ohkuma M."/>
        </authorList>
    </citation>
    <scope>NUCLEOTIDE SEQUENCE [LARGE SCALE GENOMIC DNA]</scope>
    <source>
        <strain evidence="7 8">Hs30E4-3</strain>
    </source>
</reference>
<keyword evidence="2 3" id="KW-0175">Coiled coil</keyword>
<organism evidence="7 8">
    <name type="scientific">Pseudolactococcus hodotermopsidis</name>
    <dbReference type="NCBI Taxonomy" id="2709157"/>
    <lineage>
        <taxon>Bacteria</taxon>
        <taxon>Bacillati</taxon>
        <taxon>Bacillota</taxon>
        <taxon>Bacilli</taxon>
        <taxon>Lactobacillales</taxon>
        <taxon>Streptococcaceae</taxon>
        <taxon>Pseudolactococcus</taxon>
    </lineage>
</organism>
<dbReference type="InterPro" id="IPR058636">
    <property type="entry name" value="Beta-barrel_YknX"/>
</dbReference>
<dbReference type="GO" id="GO:0030313">
    <property type="term" value="C:cell envelope"/>
    <property type="evidence" value="ECO:0007669"/>
    <property type="project" value="UniProtKB-SubCell"/>
</dbReference>
<dbReference type="EMBL" id="BLLI01000002">
    <property type="protein sequence ID" value="GFH41570.1"/>
    <property type="molecule type" value="Genomic_DNA"/>
</dbReference>
<dbReference type="InterPro" id="IPR058639">
    <property type="entry name" value="BSH_YknX-like"/>
</dbReference>
<feature type="transmembrane region" description="Helical" evidence="4">
    <location>
        <begin position="12"/>
        <end position="34"/>
    </location>
</feature>
<keyword evidence="4" id="KW-0812">Transmembrane</keyword>
<dbReference type="Pfam" id="PF25990">
    <property type="entry name" value="Beta-barrel_YknX"/>
    <property type="match status" value="1"/>
</dbReference>
<keyword evidence="4" id="KW-0472">Membrane</keyword>
<evidence type="ECO:0000256" key="1">
    <source>
        <dbReference type="ARBA" id="ARBA00004196"/>
    </source>
</evidence>
<dbReference type="InterPro" id="IPR050465">
    <property type="entry name" value="UPF0194_transport"/>
</dbReference>
<proteinExistence type="predicted"/>
<dbReference type="Gene3D" id="2.40.420.20">
    <property type="match status" value="1"/>
</dbReference>